<dbReference type="Gene3D" id="1.10.3300.10">
    <property type="entry name" value="Jann2411-like domain"/>
    <property type="match status" value="1"/>
</dbReference>
<dbReference type="RefSeq" id="WP_311714975.1">
    <property type="nucleotide sequence ID" value="NZ_JAVREZ010000005.1"/>
</dbReference>
<dbReference type="InterPro" id="IPR021005">
    <property type="entry name" value="Znf_CGNR"/>
</dbReference>
<dbReference type="InterPro" id="IPR010852">
    <property type="entry name" value="ABATE"/>
</dbReference>
<gene>
    <name evidence="2" type="ORF">RNB18_17370</name>
</gene>
<protein>
    <submittedName>
        <fullName evidence="2">ABATE domain-containing protein</fullName>
    </submittedName>
</protein>
<comment type="caution">
    <text evidence="2">The sequence shown here is derived from an EMBL/GenBank/DDBJ whole genome shotgun (WGS) entry which is preliminary data.</text>
</comment>
<evidence type="ECO:0000259" key="1">
    <source>
        <dbReference type="Pfam" id="PF11706"/>
    </source>
</evidence>
<name>A0ABU2V8P2_9ACTN</name>
<evidence type="ECO:0000313" key="2">
    <source>
        <dbReference type="EMBL" id="MDT0481938.1"/>
    </source>
</evidence>
<sequence>MATDDMWIWDGGRLCLDFANTLRSRWRTTPVETLREPDDLTGWLREALLLAPATTEPATAAVLMSARRLRESVDRAVLAVADGRPPTYGDVTLLNRSAAAAPRPALQLVITDDRLEPAGPTPLAADPELALALIAQDAVDLLLSAEIRRVRVCGADRCALRFLDRSPARNRRWCSMSRCGNRTKVRLHQARSRQSGPMADD</sequence>
<reference evidence="3" key="1">
    <citation type="submission" date="2023-07" db="EMBL/GenBank/DDBJ databases">
        <title>30 novel species of actinomycetes from the DSMZ collection.</title>
        <authorList>
            <person name="Nouioui I."/>
        </authorList>
    </citation>
    <scope>NUCLEOTIDE SEQUENCE [LARGE SCALE GENOMIC DNA]</scope>
    <source>
        <strain evidence="3">DSM 41640</strain>
    </source>
</reference>
<organism evidence="2 3">
    <name type="scientific">Streptomyces doebereineriae</name>
    <dbReference type="NCBI Taxonomy" id="3075528"/>
    <lineage>
        <taxon>Bacteria</taxon>
        <taxon>Bacillati</taxon>
        <taxon>Actinomycetota</taxon>
        <taxon>Actinomycetes</taxon>
        <taxon>Kitasatosporales</taxon>
        <taxon>Streptomycetaceae</taxon>
        <taxon>Streptomyces</taxon>
    </lineage>
</organism>
<feature type="domain" description="Zinc finger CGNR" evidence="1">
    <location>
        <begin position="149"/>
        <end position="191"/>
    </location>
</feature>
<evidence type="ECO:0000313" key="3">
    <source>
        <dbReference type="Proteomes" id="UP001183824"/>
    </source>
</evidence>
<dbReference type="Proteomes" id="UP001183824">
    <property type="component" value="Unassembled WGS sequence"/>
</dbReference>
<dbReference type="EMBL" id="JAVREZ010000005">
    <property type="protein sequence ID" value="MDT0481938.1"/>
    <property type="molecule type" value="Genomic_DNA"/>
</dbReference>
<dbReference type="SUPFAM" id="SSF160904">
    <property type="entry name" value="Jann2411-like"/>
    <property type="match status" value="1"/>
</dbReference>
<proteinExistence type="predicted"/>
<dbReference type="PANTHER" id="PTHR35525:SF3">
    <property type="entry name" value="BLL6575 PROTEIN"/>
    <property type="match status" value="1"/>
</dbReference>
<accession>A0ABU2V8P2</accession>
<dbReference type="InterPro" id="IPR023286">
    <property type="entry name" value="ABATE_dom_sf"/>
</dbReference>
<dbReference type="Pfam" id="PF07336">
    <property type="entry name" value="ABATE"/>
    <property type="match status" value="1"/>
</dbReference>
<dbReference type="PANTHER" id="PTHR35525">
    <property type="entry name" value="BLL6575 PROTEIN"/>
    <property type="match status" value="1"/>
</dbReference>
<keyword evidence="3" id="KW-1185">Reference proteome</keyword>
<dbReference type="Pfam" id="PF11706">
    <property type="entry name" value="zf-CGNR"/>
    <property type="match status" value="1"/>
</dbReference>